<dbReference type="STRING" id="326427.Cagg_3725"/>
<feature type="transmembrane region" description="Helical" evidence="2">
    <location>
        <begin position="772"/>
        <end position="791"/>
    </location>
</feature>
<evidence type="ECO:0000256" key="2">
    <source>
        <dbReference type="SAM" id="Phobius"/>
    </source>
</evidence>
<feature type="transmembrane region" description="Helical" evidence="2">
    <location>
        <begin position="961"/>
        <end position="978"/>
    </location>
</feature>
<dbReference type="KEGG" id="cag:Cagg_3725"/>
<proteinExistence type="predicted"/>
<keyword evidence="2" id="KW-0472">Membrane</keyword>
<feature type="transmembrane region" description="Helical" evidence="2">
    <location>
        <begin position="984"/>
        <end position="1000"/>
    </location>
</feature>
<dbReference type="AlphaFoldDB" id="B8GAI6"/>
<keyword evidence="2" id="KW-1133">Transmembrane helix</keyword>
<feature type="transmembrane region" description="Helical" evidence="2">
    <location>
        <begin position="370"/>
        <end position="389"/>
    </location>
</feature>
<feature type="transmembrane region" description="Helical" evidence="2">
    <location>
        <begin position="421"/>
        <end position="441"/>
    </location>
</feature>
<evidence type="ECO:0008006" key="5">
    <source>
        <dbReference type="Google" id="ProtNLM"/>
    </source>
</evidence>
<evidence type="ECO:0000313" key="3">
    <source>
        <dbReference type="EMBL" id="ACL26561.1"/>
    </source>
</evidence>
<feature type="transmembrane region" description="Helical" evidence="2">
    <location>
        <begin position="715"/>
        <end position="736"/>
    </location>
</feature>
<feature type="transmembrane region" description="Helical" evidence="2">
    <location>
        <begin position="343"/>
        <end position="363"/>
    </location>
</feature>
<feature type="transmembrane region" description="Helical" evidence="2">
    <location>
        <begin position="534"/>
        <end position="551"/>
    </location>
</feature>
<feature type="transmembrane region" description="Helical" evidence="2">
    <location>
        <begin position="824"/>
        <end position="843"/>
    </location>
</feature>
<dbReference type="OrthoDB" id="135299at2"/>
<feature type="transmembrane region" description="Helical" evidence="2">
    <location>
        <begin position="6"/>
        <end position="26"/>
    </location>
</feature>
<feature type="transmembrane region" description="Helical" evidence="2">
    <location>
        <begin position="175"/>
        <end position="195"/>
    </location>
</feature>
<organism evidence="3 4">
    <name type="scientific">Chloroflexus aggregans (strain MD-66 / DSM 9485)</name>
    <dbReference type="NCBI Taxonomy" id="326427"/>
    <lineage>
        <taxon>Bacteria</taxon>
        <taxon>Bacillati</taxon>
        <taxon>Chloroflexota</taxon>
        <taxon>Chloroflexia</taxon>
        <taxon>Chloroflexales</taxon>
        <taxon>Chloroflexineae</taxon>
        <taxon>Chloroflexaceae</taxon>
        <taxon>Chloroflexus</taxon>
    </lineage>
</organism>
<feature type="transmembrane region" description="Helical" evidence="2">
    <location>
        <begin position="149"/>
        <end position="169"/>
    </location>
</feature>
<feature type="transmembrane region" description="Helical" evidence="2">
    <location>
        <begin position="1136"/>
        <end position="1153"/>
    </location>
</feature>
<dbReference type="EMBL" id="CP001337">
    <property type="protein sequence ID" value="ACL26561.1"/>
    <property type="molecule type" value="Genomic_DNA"/>
</dbReference>
<feature type="transmembrane region" description="Helical" evidence="2">
    <location>
        <begin position="690"/>
        <end position="709"/>
    </location>
</feature>
<feature type="transmembrane region" description="Helical" evidence="2">
    <location>
        <begin position="906"/>
        <end position="922"/>
    </location>
</feature>
<feature type="transmembrane region" description="Helical" evidence="2">
    <location>
        <begin position="1111"/>
        <end position="1130"/>
    </location>
</feature>
<feature type="transmembrane region" description="Helical" evidence="2">
    <location>
        <begin position="855"/>
        <end position="875"/>
    </location>
</feature>
<dbReference type="Proteomes" id="UP000002508">
    <property type="component" value="Chromosome"/>
</dbReference>
<accession>B8GAI6</accession>
<feature type="transmembrane region" description="Helical" evidence="2">
    <location>
        <begin position="1085"/>
        <end position="1104"/>
    </location>
</feature>
<feature type="transmembrane region" description="Helical" evidence="2">
    <location>
        <begin position="557"/>
        <end position="574"/>
    </location>
</feature>
<feature type="transmembrane region" description="Helical" evidence="2">
    <location>
        <begin position="1007"/>
        <end position="1025"/>
    </location>
</feature>
<feature type="transmembrane region" description="Helical" evidence="2">
    <location>
        <begin position="928"/>
        <end position="949"/>
    </location>
</feature>
<feature type="transmembrane region" description="Helical" evidence="2">
    <location>
        <begin position="502"/>
        <end position="522"/>
    </location>
</feature>
<evidence type="ECO:0000313" key="4">
    <source>
        <dbReference type="Proteomes" id="UP000002508"/>
    </source>
</evidence>
<dbReference type="RefSeq" id="WP_015942406.1">
    <property type="nucleotide sequence ID" value="NC_011831.1"/>
</dbReference>
<feature type="transmembrane region" description="Helical" evidence="2">
    <location>
        <begin position="477"/>
        <end position="496"/>
    </location>
</feature>
<feature type="transmembrane region" description="Helical" evidence="2">
    <location>
        <begin position="609"/>
        <end position="627"/>
    </location>
</feature>
<protein>
    <recommendedName>
        <fullName evidence="5">DUF2157 domain-containing protein</fullName>
    </recommendedName>
</protein>
<feature type="transmembrane region" description="Helical" evidence="2">
    <location>
        <begin position="236"/>
        <end position="255"/>
    </location>
</feature>
<feature type="transmembrane region" description="Helical" evidence="2">
    <location>
        <begin position="1061"/>
        <end position="1079"/>
    </location>
</feature>
<feature type="transmembrane region" description="Helical" evidence="2">
    <location>
        <begin position="395"/>
        <end position="414"/>
    </location>
</feature>
<feature type="transmembrane region" description="Helical" evidence="2">
    <location>
        <begin position="881"/>
        <end position="899"/>
    </location>
</feature>
<reference evidence="3" key="1">
    <citation type="submission" date="2008-12" db="EMBL/GenBank/DDBJ databases">
        <title>Complete sequence of Chloroflexus aggregans DSM 9485.</title>
        <authorList>
            <consortium name="US DOE Joint Genome Institute"/>
            <person name="Lucas S."/>
            <person name="Copeland A."/>
            <person name="Lapidus A."/>
            <person name="Glavina del Rio T."/>
            <person name="Dalin E."/>
            <person name="Tice H."/>
            <person name="Pitluck S."/>
            <person name="Foster B."/>
            <person name="Larimer F."/>
            <person name="Land M."/>
            <person name="Hauser L."/>
            <person name="Kyrpides N."/>
            <person name="Mikhailova N."/>
            <person name="Bryant D."/>
            <person name="Richardson P."/>
        </authorList>
    </citation>
    <scope>NUCLEOTIDE SEQUENCE</scope>
    <source>
        <strain evidence="3">DSM 9485</strain>
    </source>
</reference>
<feature type="transmembrane region" description="Helical" evidence="2">
    <location>
        <begin position="262"/>
        <end position="279"/>
    </location>
</feature>
<feature type="transmembrane region" description="Helical" evidence="2">
    <location>
        <begin position="798"/>
        <end position="818"/>
    </location>
</feature>
<feature type="transmembrane region" description="Helical" evidence="2">
    <location>
        <begin position="665"/>
        <end position="683"/>
    </location>
</feature>
<dbReference type="HOGENOM" id="CLU_266942_0_0_0"/>
<feature type="transmembrane region" description="Helical" evidence="2">
    <location>
        <begin position="1031"/>
        <end position="1049"/>
    </location>
</feature>
<keyword evidence="4" id="KW-1185">Reference proteome</keyword>
<feature type="transmembrane region" description="Helical" evidence="2">
    <location>
        <begin position="579"/>
        <end position="597"/>
    </location>
</feature>
<sequence length="1175" mass="126070">MEFFALLALCCLLPILLITGLIGFWIGKSLSGSPLKPEDQFANLVYSWLETNRLDTDTAERVLRLLEQEGATLRAKAQPVPPASPSPEESETVTSVSPLPEVLHASSATAVAALPMHPAPAPTAPPLTVTDRIGPIFAALLSLGTRRMLLVIGTFLLIISSLVLVIFNWNSFLPIVQVGILAALTGGLWGLGWWMGQRETLATAGRNLSSIAALLVPIVVFSFTRPGLLDLATDTALLVVSSVSMAIYIGGAWYVRRVFYSLAASAAAIGVLVSAFWQWDVGLQWQPVWAFGWWFAALAVTHRLAHSSAAPLALGPRVMQWAGPPLSLLVSLSLVLAEPIPMFAWPAMITFGLGSVFGAGAAWLERQPRWVWVTALTLPVAVLIGTVLPDLGLRWANLNLALLTSVYVGMMALIERRGQAYAIPLLASMPLLLVVALLTALDRTAIGQSYPLLLVAGGLLVVLLERGQLRLLQPNRTLAGSIGLALVMVLLNVWVASFVEAWVQRGLITLVIGGMGFVLHAASFTARISYAPLVLRWMGAALIAIGSLMTALLDPVWRLPALAPAAVLYGWCAFRERNSFWSVASLTVVLGLVASVLERVGWLSTFEHYLLAGTSVASVYAIGGSLIRRGPFGYWATPALFWGGVLGSGSTLLLISAFFTPSMAAVSAALIASIVWLGLSFIWQRWQFGYPAAAMLGWAWLLAVVGEFLHWEGGLSGIGVLAVLLGVGYGGAALVLRRWAPFDRPYAQLAIATALVLPIPTLPVVLEVSAYRMHLPLTAGSATLILAVGAVAYRRWRILSLALIQLVMAIGGTANWLFAPNVSLIGWTLLATAVIVGLGGAGARRRRSTAVLRVLGLDGYGIGAVTGLIALTMLFDGSLSSLAWPLLINALVIGIIAVSEQSKVGAVLNVTALIGSTAGWLAQTDLTIPWQAAWLVLALVPLMLAGWASRRYAPVTIWQRLTLWLSLIVGVITVIVAAYDLRALVVALINTGVLYVTATVCERRSEYAYLAGVAFVAASLGQFLVWDLHEMQLYVIPVGVYLLAFANGIRYFQRQDRLARMIDTGAVGLLLGATFLQAAGSPSNVGYILFVGGESLLIATYGALMRLRVPFVGGLACFVLGILWLVGNAARLLNQWLLLGLLGLLMLLAYVVLERQQERLRRAGRDWAVRLQQWR</sequence>
<keyword evidence="2" id="KW-0812">Transmembrane</keyword>
<name>B8GAI6_CHLAD</name>
<feature type="transmembrane region" description="Helical" evidence="2">
    <location>
        <begin position="447"/>
        <end position="465"/>
    </location>
</feature>
<feature type="transmembrane region" description="Helical" evidence="2">
    <location>
        <begin position="639"/>
        <end position="659"/>
    </location>
</feature>
<feature type="transmembrane region" description="Helical" evidence="2">
    <location>
        <begin position="207"/>
        <end position="224"/>
    </location>
</feature>
<feature type="transmembrane region" description="Helical" evidence="2">
    <location>
        <begin position="748"/>
        <end position="766"/>
    </location>
</feature>
<gene>
    <name evidence="3" type="ordered locus">Cagg_3725</name>
</gene>
<evidence type="ECO:0000256" key="1">
    <source>
        <dbReference type="SAM" id="MobiDB-lite"/>
    </source>
</evidence>
<feature type="region of interest" description="Disordered" evidence="1">
    <location>
        <begin position="73"/>
        <end position="93"/>
    </location>
</feature>